<reference evidence="10" key="1">
    <citation type="journal article" date="2011" name="Genome Biol.">
        <title>Comparative genomics of the social amoebae Dictyostelium discoideum and Dictyostelium purpureum.</title>
        <authorList>
            <consortium name="US DOE Joint Genome Institute (JGI-PGF)"/>
            <person name="Sucgang R."/>
            <person name="Kuo A."/>
            <person name="Tian X."/>
            <person name="Salerno W."/>
            <person name="Parikh A."/>
            <person name="Feasley C.L."/>
            <person name="Dalin E."/>
            <person name="Tu H."/>
            <person name="Huang E."/>
            <person name="Barry K."/>
            <person name="Lindquist E."/>
            <person name="Shapiro H."/>
            <person name="Bruce D."/>
            <person name="Schmutz J."/>
            <person name="Salamov A."/>
            <person name="Fey P."/>
            <person name="Gaudet P."/>
            <person name="Anjard C."/>
            <person name="Babu M.M."/>
            <person name="Basu S."/>
            <person name="Bushmanova Y."/>
            <person name="van der Wel H."/>
            <person name="Katoh-Kurasawa M."/>
            <person name="Dinh C."/>
            <person name="Coutinho P.M."/>
            <person name="Saito T."/>
            <person name="Elias M."/>
            <person name="Schaap P."/>
            <person name="Kay R.R."/>
            <person name="Henrissat B."/>
            <person name="Eichinger L."/>
            <person name="Rivero F."/>
            <person name="Putnam N.H."/>
            <person name="West C.M."/>
            <person name="Loomis W.F."/>
            <person name="Chisholm R.L."/>
            <person name="Shaulsky G."/>
            <person name="Strassmann J.E."/>
            <person name="Queller D.C."/>
            <person name="Kuspa A."/>
            <person name="Grigoriev I.V."/>
        </authorList>
    </citation>
    <scope>NUCLEOTIDE SEQUENCE [LARGE SCALE GENOMIC DNA]</scope>
    <source>
        <strain evidence="10">QSDP1</strain>
    </source>
</reference>
<feature type="compositionally biased region" description="Polar residues" evidence="7">
    <location>
        <begin position="434"/>
        <end position="443"/>
    </location>
</feature>
<dbReference type="OrthoDB" id="913037at2759"/>
<protein>
    <recommendedName>
        <fullName evidence="8">GATA-type domain-containing protein</fullName>
    </recommendedName>
</protein>
<accession>F0Z7R7</accession>
<dbReference type="PANTHER" id="PTHR47172">
    <property type="entry name" value="OS01G0976800 PROTEIN"/>
    <property type="match status" value="1"/>
</dbReference>
<evidence type="ECO:0000256" key="6">
    <source>
        <dbReference type="PROSITE-ProRule" id="PRU00094"/>
    </source>
</evidence>
<dbReference type="Proteomes" id="UP000001064">
    <property type="component" value="Unassembled WGS sequence"/>
</dbReference>
<keyword evidence="4" id="KW-0805">Transcription regulation</keyword>
<organism evidence="9 10">
    <name type="scientific">Dictyostelium purpureum</name>
    <name type="common">Slime mold</name>
    <dbReference type="NCBI Taxonomy" id="5786"/>
    <lineage>
        <taxon>Eukaryota</taxon>
        <taxon>Amoebozoa</taxon>
        <taxon>Evosea</taxon>
        <taxon>Eumycetozoa</taxon>
        <taxon>Dictyostelia</taxon>
        <taxon>Dictyosteliales</taxon>
        <taxon>Dictyosteliaceae</taxon>
        <taxon>Dictyostelium</taxon>
    </lineage>
</organism>
<dbReference type="KEGG" id="dpp:DICPUDRAFT_96381"/>
<dbReference type="GO" id="GO:0006357">
    <property type="term" value="P:regulation of transcription by RNA polymerase II"/>
    <property type="evidence" value="ECO:0000318"/>
    <property type="project" value="GO_Central"/>
</dbReference>
<dbReference type="PROSITE" id="PS50114">
    <property type="entry name" value="GATA_ZN_FINGER_2"/>
    <property type="match status" value="1"/>
</dbReference>
<dbReference type="STRING" id="5786.F0Z7R7"/>
<evidence type="ECO:0000256" key="3">
    <source>
        <dbReference type="ARBA" id="ARBA00022833"/>
    </source>
</evidence>
<name>F0Z7R7_DICPU</name>
<dbReference type="VEuPathDB" id="AmoebaDB:DICPUDRAFT_96381"/>
<dbReference type="SUPFAM" id="SSF57716">
    <property type="entry name" value="Glucocorticoid receptor-like (DNA-binding domain)"/>
    <property type="match status" value="1"/>
</dbReference>
<dbReference type="Pfam" id="PF00320">
    <property type="entry name" value="GATA"/>
    <property type="match status" value="1"/>
</dbReference>
<feature type="domain" description="GATA-type" evidence="8">
    <location>
        <begin position="85"/>
        <end position="118"/>
    </location>
</feature>
<dbReference type="AlphaFoldDB" id="F0Z7R7"/>
<dbReference type="SMART" id="SM00401">
    <property type="entry name" value="ZnF_GATA"/>
    <property type="match status" value="1"/>
</dbReference>
<evidence type="ECO:0000256" key="1">
    <source>
        <dbReference type="ARBA" id="ARBA00022723"/>
    </source>
</evidence>
<dbReference type="GeneID" id="10509363"/>
<keyword evidence="1" id="KW-0479">Metal-binding</keyword>
<dbReference type="RefSeq" id="XP_003283458.1">
    <property type="nucleotide sequence ID" value="XM_003283410.1"/>
</dbReference>
<evidence type="ECO:0000256" key="5">
    <source>
        <dbReference type="ARBA" id="ARBA00023163"/>
    </source>
</evidence>
<evidence type="ECO:0000313" key="10">
    <source>
        <dbReference type="Proteomes" id="UP000001064"/>
    </source>
</evidence>
<evidence type="ECO:0000313" key="9">
    <source>
        <dbReference type="EMBL" id="EGC39955.1"/>
    </source>
</evidence>
<dbReference type="eggNOG" id="KOG1601">
    <property type="taxonomic scope" value="Eukaryota"/>
</dbReference>
<evidence type="ECO:0000256" key="2">
    <source>
        <dbReference type="ARBA" id="ARBA00022771"/>
    </source>
</evidence>
<gene>
    <name evidence="9" type="primary">gtaE</name>
    <name evidence="9" type="ORF">DICPUDRAFT_96381</name>
</gene>
<dbReference type="InterPro" id="IPR013088">
    <property type="entry name" value="Znf_NHR/GATA"/>
</dbReference>
<dbReference type="GO" id="GO:0008270">
    <property type="term" value="F:zinc ion binding"/>
    <property type="evidence" value="ECO:0007669"/>
    <property type="project" value="UniProtKB-KW"/>
</dbReference>
<dbReference type="GO" id="GO:0000976">
    <property type="term" value="F:transcription cis-regulatory region binding"/>
    <property type="evidence" value="ECO:0000318"/>
    <property type="project" value="GO_Central"/>
</dbReference>
<sequence length="533" mass="59272">MDIQQHSGKQISQEFPPSTFQRSQEFNNNNNYSVFPVMIPFEGSPKLFEDVLIPVTSSAKDGSLFTVLENVPVKRTHRRRSANVDKDSLKCYQCNTSNTPEWRKGPDGPATLCNACGLAYAKKQKLGLMGQNVYKATVINKKNMKTTNQPRAQKVFNEMVVPSIPNTFPNSLVNQTPYNDPASCKKSHTFHEYMTPINSFYTGKPIKTTKTTTKRSKSKIGKIIPSIHEQPQLNEQVQAIMEKNRLSNSTGSGITNKFPRHEVIRQETKQQPAQPLQQQQQQQLNSQHIVFNFENNGTNSSLYSNGVNRNTNLNNKSGCYVYPPDTIIDLSPTNQEHLNFDPSNSTVPNMLATGVDVYTTDQSSFVPVLNVNNPSYAIQFQNAIPTFPNPQTQSLSQPFLSFSNYDSSASNKINNDNNINNNIDSNKLLLPPQRSLQTSTGSNIDVKVESSPTSELGSSPTEGFEELSVNTPHNNNINNDSTSIANTKTATNNNFQANGYLFGAMDGYLGNDNFLNIPLINDDILLPNSIINN</sequence>
<dbReference type="PROSITE" id="PS00344">
    <property type="entry name" value="GATA_ZN_FINGER_1"/>
    <property type="match status" value="1"/>
</dbReference>
<proteinExistence type="predicted"/>
<feature type="region of interest" description="Disordered" evidence="7">
    <location>
        <begin position="1"/>
        <end position="23"/>
    </location>
</feature>
<evidence type="ECO:0000256" key="7">
    <source>
        <dbReference type="SAM" id="MobiDB-lite"/>
    </source>
</evidence>
<dbReference type="GO" id="GO:0005634">
    <property type="term" value="C:nucleus"/>
    <property type="evidence" value="ECO:0000318"/>
    <property type="project" value="GO_Central"/>
</dbReference>
<keyword evidence="10" id="KW-1185">Reference proteome</keyword>
<dbReference type="EMBL" id="GL870948">
    <property type="protein sequence ID" value="EGC39955.1"/>
    <property type="molecule type" value="Genomic_DNA"/>
</dbReference>
<keyword evidence="5" id="KW-0804">Transcription</keyword>
<evidence type="ECO:0000259" key="8">
    <source>
        <dbReference type="PROSITE" id="PS50114"/>
    </source>
</evidence>
<dbReference type="InParanoid" id="F0Z7R7"/>
<keyword evidence="2 6" id="KW-0863">Zinc-finger</keyword>
<evidence type="ECO:0000256" key="4">
    <source>
        <dbReference type="ARBA" id="ARBA00023015"/>
    </source>
</evidence>
<feature type="compositionally biased region" description="Polar residues" evidence="7">
    <location>
        <begin position="450"/>
        <end position="461"/>
    </location>
</feature>
<keyword evidence="3" id="KW-0862">Zinc</keyword>
<dbReference type="CDD" id="cd00202">
    <property type="entry name" value="ZnF_GATA"/>
    <property type="match status" value="1"/>
</dbReference>
<dbReference type="PANTHER" id="PTHR47172:SF24">
    <property type="entry name" value="GATA ZINC FINGER DOMAIN-CONTAINING PROTEIN 14-RELATED"/>
    <property type="match status" value="1"/>
</dbReference>
<dbReference type="InterPro" id="IPR000679">
    <property type="entry name" value="Znf_GATA"/>
</dbReference>
<dbReference type="Gene3D" id="3.30.50.10">
    <property type="entry name" value="Erythroid Transcription Factor GATA-1, subunit A"/>
    <property type="match status" value="1"/>
</dbReference>
<feature type="region of interest" description="Disordered" evidence="7">
    <location>
        <begin position="434"/>
        <end position="465"/>
    </location>
</feature>